<dbReference type="Proteomes" id="UP000233551">
    <property type="component" value="Unassembled WGS sequence"/>
</dbReference>
<evidence type="ECO:0000256" key="5">
    <source>
        <dbReference type="ARBA" id="ARBA00023306"/>
    </source>
</evidence>
<dbReference type="EMBL" id="PGOL01000549">
    <property type="protein sequence ID" value="PKI68535.1"/>
    <property type="molecule type" value="Genomic_DNA"/>
</dbReference>
<dbReference type="SUPFAM" id="SSF50978">
    <property type="entry name" value="WD40 repeat-like"/>
    <property type="match status" value="1"/>
</dbReference>
<dbReference type="InterPro" id="IPR024977">
    <property type="entry name" value="Apc4-like_WD40_dom"/>
</dbReference>
<evidence type="ECO:0000313" key="9">
    <source>
        <dbReference type="EMBL" id="PKI68535.1"/>
    </source>
</evidence>
<feature type="domain" description="Anaphase-promoting complex subunit 4-like WD40" evidence="8">
    <location>
        <begin position="80"/>
        <end position="134"/>
    </location>
</feature>
<dbReference type="InterPro" id="IPR019775">
    <property type="entry name" value="WD40_repeat_CS"/>
</dbReference>
<reference evidence="9 10" key="1">
    <citation type="submission" date="2017-11" db="EMBL/GenBank/DDBJ databases">
        <title>De-novo sequencing of pomegranate (Punica granatum L.) genome.</title>
        <authorList>
            <person name="Akparov Z."/>
            <person name="Amiraslanov A."/>
            <person name="Hajiyeva S."/>
            <person name="Abbasov M."/>
            <person name="Kaur K."/>
            <person name="Hamwieh A."/>
            <person name="Solovyev V."/>
            <person name="Salamov A."/>
            <person name="Braich B."/>
            <person name="Kosarev P."/>
            <person name="Mahmoud A."/>
            <person name="Hajiyev E."/>
            <person name="Babayeva S."/>
            <person name="Izzatullayeva V."/>
            <person name="Mammadov A."/>
            <person name="Mammadov A."/>
            <person name="Sharifova S."/>
            <person name="Ojaghi J."/>
            <person name="Eynullazada K."/>
            <person name="Bayramov B."/>
            <person name="Abdulazimova A."/>
            <person name="Shahmuradov I."/>
        </authorList>
    </citation>
    <scope>NUCLEOTIDE SEQUENCE [LARGE SCALE GENOMIC DNA]</scope>
    <source>
        <strain evidence="10">cv. AG2017</strain>
        <tissue evidence="9">Leaf</tissue>
    </source>
</reference>
<proteinExistence type="predicted"/>
<dbReference type="STRING" id="22663.A0A2I0KJ48"/>
<evidence type="ECO:0000256" key="2">
    <source>
        <dbReference type="ARBA" id="ARBA00022618"/>
    </source>
</evidence>
<dbReference type="GO" id="GO:1990757">
    <property type="term" value="F:ubiquitin ligase activator activity"/>
    <property type="evidence" value="ECO:0007669"/>
    <property type="project" value="TreeGrafter"/>
</dbReference>
<evidence type="ECO:0000259" key="8">
    <source>
        <dbReference type="Pfam" id="PF12894"/>
    </source>
</evidence>
<organism evidence="9 10">
    <name type="scientific">Punica granatum</name>
    <name type="common">Pomegranate</name>
    <dbReference type="NCBI Taxonomy" id="22663"/>
    <lineage>
        <taxon>Eukaryota</taxon>
        <taxon>Viridiplantae</taxon>
        <taxon>Streptophyta</taxon>
        <taxon>Embryophyta</taxon>
        <taxon>Tracheophyta</taxon>
        <taxon>Spermatophyta</taxon>
        <taxon>Magnoliopsida</taxon>
        <taxon>eudicotyledons</taxon>
        <taxon>Gunneridae</taxon>
        <taxon>Pentapetalae</taxon>
        <taxon>rosids</taxon>
        <taxon>malvids</taxon>
        <taxon>Myrtales</taxon>
        <taxon>Lythraceae</taxon>
        <taxon>Punica</taxon>
    </lineage>
</organism>
<keyword evidence="1 7" id="KW-0853">WD repeat</keyword>
<comment type="caution">
    <text evidence="9">The sequence shown here is derived from an EMBL/GenBank/DDBJ whole genome shotgun (WGS) entry which is preliminary data.</text>
</comment>
<evidence type="ECO:0000256" key="3">
    <source>
        <dbReference type="ARBA" id="ARBA00022737"/>
    </source>
</evidence>
<dbReference type="UniPathway" id="UPA00143"/>
<dbReference type="InterPro" id="IPR001680">
    <property type="entry name" value="WD40_rpt"/>
</dbReference>
<dbReference type="PANTHER" id="PTHR19918">
    <property type="entry name" value="CELL DIVISION CYCLE 20 CDC20 FIZZY -RELATED"/>
    <property type="match status" value="1"/>
</dbReference>
<evidence type="ECO:0000256" key="6">
    <source>
        <dbReference type="ARBA" id="ARBA00023425"/>
    </source>
</evidence>
<evidence type="ECO:0000256" key="7">
    <source>
        <dbReference type="PROSITE-ProRule" id="PRU00221"/>
    </source>
</evidence>
<comment type="function">
    <text evidence="6">Component of the anaphase promoting complex/cyclosome (APC/C), a cell cycle-regulated E3 ubiquitin-protein ligase complex that controls progression through mitosis and the G1 phase of the cell cycle.</text>
</comment>
<gene>
    <name evidence="9" type="ORF">CRG98_011084</name>
</gene>
<dbReference type="Pfam" id="PF00400">
    <property type="entry name" value="WD40"/>
    <property type="match status" value="1"/>
</dbReference>
<dbReference type="AlphaFoldDB" id="A0A2I0KJ48"/>
<protein>
    <recommendedName>
        <fullName evidence="8">Anaphase-promoting complex subunit 4-like WD40 domain-containing protein</fullName>
    </recommendedName>
</protein>
<name>A0A2I0KJ48_PUNGR</name>
<dbReference type="GO" id="GO:0010997">
    <property type="term" value="F:anaphase-promoting complex binding"/>
    <property type="evidence" value="ECO:0007669"/>
    <property type="project" value="InterPro"/>
</dbReference>
<dbReference type="InterPro" id="IPR015943">
    <property type="entry name" value="WD40/YVTN_repeat-like_dom_sf"/>
</dbReference>
<dbReference type="InterPro" id="IPR033010">
    <property type="entry name" value="Cdc20/Fizzy"/>
</dbReference>
<keyword evidence="2" id="KW-0132">Cell division</keyword>
<dbReference type="PANTHER" id="PTHR19918:SF8">
    <property type="entry name" value="FI02843P"/>
    <property type="match status" value="1"/>
</dbReference>
<dbReference type="GO" id="GO:0031145">
    <property type="term" value="P:anaphase-promoting complex-dependent catabolic process"/>
    <property type="evidence" value="ECO:0007669"/>
    <property type="project" value="TreeGrafter"/>
</dbReference>
<dbReference type="GO" id="GO:0005680">
    <property type="term" value="C:anaphase-promoting complex"/>
    <property type="evidence" value="ECO:0007669"/>
    <property type="project" value="TreeGrafter"/>
</dbReference>
<evidence type="ECO:0000313" key="10">
    <source>
        <dbReference type="Proteomes" id="UP000233551"/>
    </source>
</evidence>
<sequence>MNRTRILEYKNKAPTATPVVFEKWSPCPHRYIPHTPERTLDASGLLDDFSLNLLDWGTVYLWDASSDSTSELVTVYDDIGLVTCVSWAPDGRRIAIGLNNSQVQLWDVTSGALLTTLRGLEGGTNSRVALMSWNYRDNDILTTRGKGGQIVNNDVRVKSHIVATYGGQRQENSSTRYLHRLKEHTAAVKALAWCPFQGNLLASGGGDGDDSIKFRETARGVRGACLNSVHTGSEVSALLWNKNEHELLSSHGFTGNQLTLWEYPSMLKITELTIALEFFSWLRAWMSYPLKKSLELEKTVLFMLKKFLELEEPPELHHCLDFSGDQLLFSYLYIVVTVGYPDID</sequence>
<dbReference type="PROSITE" id="PS00678">
    <property type="entry name" value="WD_REPEATS_1"/>
    <property type="match status" value="1"/>
</dbReference>
<keyword evidence="10" id="KW-1185">Reference proteome</keyword>
<dbReference type="GO" id="GO:0051301">
    <property type="term" value="P:cell division"/>
    <property type="evidence" value="ECO:0007669"/>
    <property type="project" value="UniProtKB-KW"/>
</dbReference>
<dbReference type="InterPro" id="IPR036322">
    <property type="entry name" value="WD40_repeat_dom_sf"/>
</dbReference>
<keyword evidence="5" id="KW-0131">Cell cycle</keyword>
<keyword evidence="4" id="KW-0498">Mitosis</keyword>
<dbReference type="GO" id="GO:1905786">
    <property type="term" value="P:positive regulation of anaphase-promoting complex-dependent catabolic process"/>
    <property type="evidence" value="ECO:0007669"/>
    <property type="project" value="TreeGrafter"/>
</dbReference>
<dbReference type="PROSITE" id="PS50082">
    <property type="entry name" value="WD_REPEATS_2"/>
    <property type="match status" value="1"/>
</dbReference>
<evidence type="ECO:0000256" key="4">
    <source>
        <dbReference type="ARBA" id="ARBA00022776"/>
    </source>
</evidence>
<dbReference type="SMART" id="SM00320">
    <property type="entry name" value="WD40"/>
    <property type="match status" value="3"/>
</dbReference>
<dbReference type="GO" id="GO:0016567">
    <property type="term" value="P:protein ubiquitination"/>
    <property type="evidence" value="ECO:0007669"/>
    <property type="project" value="UniProtKB-UniPathway"/>
</dbReference>
<dbReference type="Gene3D" id="2.130.10.10">
    <property type="entry name" value="YVTN repeat-like/Quinoprotein amine dehydrogenase"/>
    <property type="match status" value="2"/>
</dbReference>
<keyword evidence="3" id="KW-0677">Repeat</keyword>
<evidence type="ECO:0000256" key="1">
    <source>
        <dbReference type="ARBA" id="ARBA00022574"/>
    </source>
</evidence>
<dbReference type="Pfam" id="PF12894">
    <property type="entry name" value="ANAPC4_WD40"/>
    <property type="match status" value="1"/>
</dbReference>
<accession>A0A2I0KJ48</accession>
<feature type="repeat" description="WD" evidence="7">
    <location>
        <begin position="82"/>
        <end position="116"/>
    </location>
</feature>